<protein>
    <recommendedName>
        <fullName evidence="3">DUF4265 domain-containing protein</fullName>
    </recommendedName>
</protein>
<evidence type="ECO:0000313" key="1">
    <source>
        <dbReference type="EMBL" id="SEP03920.1"/>
    </source>
</evidence>
<dbReference type="RefSeq" id="WP_069463128.1">
    <property type="nucleotide sequence ID" value="NZ_FODD01000077.1"/>
</dbReference>
<dbReference type="InterPro" id="IPR025361">
    <property type="entry name" value="DUF4265"/>
</dbReference>
<sequence>MMSDPQLSTGTHIRLLAGHAAAGQPVFEVLPARLVQSDLFELMGSPGMVLGCAAGDVLRIADDGQFEVVEQGANWCIQAAGLAHVSPESFAALRDAVGELAGMAEAPADLRFVVVTVGRAAGLPAIERVMDTWAAGNNGAEWWFGNGDRAASSV</sequence>
<organism evidence="1 2">
    <name type="scientific">Actinacidiphila rubida</name>
    <dbReference type="NCBI Taxonomy" id="310780"/>
    <lineage>
        <taxon>Bacteria</taxon>
        <taxon>Bacillati</taxon>
        <taxon>Actinomycetota</taxon>
        <taxon>Actinomycetes</taxon>
        <taxon>Kitasatosporales</taxon>
        <taxon>Streptomycetaceae</taxon>
        <taxon>Actinacidiphila</taxon>
    </lineage>
</organism>
<gene>
    <name evidence="1" type="ORF">SAMN05216267_10775</name>
</gene>
<keyword evidence="2" id="KW-1185">Reference proteome</keyword>
<evidence type="ECO:0000313" key="2">
    <source>
        <dbReference type="Proteomes" id="UP000181951"/>
    </source>
</evidence>
<proteinExistence type="predicted"/>
<name>A0A1H8UL09_9ACTN</name>
<reference evidence="1 2" key="1">
    <citation type="submission" date="2016-10" db="EMBL/GenBank/DDBJ databases">
        <authorList>
            <person name="de Groot N.N."/>
        </authorList>
    </citation>
    <scope>NUCLEOTIDE SEQUENCE [LARGE SCALE GENOMIC DNA]</scope>
    <source>
        <strain evidence="1 2">CGMCC 4.2026</strain>
    </source>
</reference>
<dbReference type="Pfam" id="PF14085">
    <property type="entry name" value="DUF4265"/>
    <property type="match status" value="1"/>
</dbReference>
<dbReference type="EMBL" id="FODD01000077">
    <property type="protein sequence ID" value="SEP03920.1"/>
    <property type="molecule type" value="Genomic_DNA"/>
</dbReference>
<evidence type="ECO:0008006" key="3">
    <source>
        <dbReference type="Google" id="ProtNLM"/>
    </source>
</evidence>
<dbReference type="Proteomes" id="UP000181951">
    <property type="component" value="Unassembled WGS sequence"/>
</dbReference>
<accession>A0A1H8UL09</accession>
<dbReference type="AlphaFoldDB" id="A0A1H8UL09"/>
<dbReference type="OrthoDB" id="3294532at2"/>